<dbReference type="Proteomes" id="UP000789405">
    <property type="component" value="Unassembled WGS sequence"/>
</dbReference>
<accession>A0A9N9P7E5</accession>
<proteinExistence type="predicted"/>
<organism evidence="1 2">
    <name type="scientific">Dentiscutata erythropus</name>
    <dbReference type="NCBI Taxonomy" id="1348616"/>
    <lineage>
        <taxon>Eukaryota</taxon>
        <taxon>Fungi</taxon>
        <taxon>Fungi incertae sedis</taxon>
        <taxon>Mucoromycota</taxon>
        <taxon>Glomeromycotina</taxon>
        <taxon>Glomeromycetes</taxon>
        <taxon>Diversisporales</taxon>
        <taxon>Gigasporaceae</taxon>
        <taxon>Dentiscutata</taxon>
    </lineage>
</organism>
<keyword evidence="2" id="KW-1185">Reference proteome</keyword>
<protein>
    <submittedName>
        <fullName evidence="1">28048_t:CDS:1</fullName>
    </submittedName>
</protein>
<dbReference type="SUPFAM" id="SSF52047">
    <property type="entry name" value="RNI-like"/>
    <property type="match status" value="1"/>
</dbReference>
<dbReference type="EMBL" id="CAJVPY010047594">
    <property type="protein sequence ID" value="CAG8811470.1"/>
    <property type="molecule type" value="Genomic_DNA"/>
</dbReference>
<evidence type="ECO:0000313" key="1">
    <source>
        <dbReference type="EMBL" id="CAG8811470.1"/>
    </source>
</evidence>
<reference evidence="1" key="1">
    <citation type="submission" date="2021-06" db="EMBL/GenBank/DDBJ databases">
        <authorList>
            <person name="Kallberg Y."/>
            <person name="Tangrot J."/>
            <person name="Rosling A."/>
        </authorList>
    </citation>
    <scope>NUCLEOTIDE SEQUENCE</scope>
    <source>
        <strain evidence="1">MA453B</strain>
    </source>
</reference>
<evidence type="ECO:0000313" key="2">
    <source>
        <dbReference type="Proteomes" id="UP000789405"/>
    </source>
</evidence>
<dbReference type="InterPro" id="IPR032675">
    <property type="entry name" value="LRR_dom_sf"/>
</dbReference>
<sequence length="50" mass="5690">EIDDLIEVISKNSTMTSLVLLNNCFGFKEVKTLAETIHKTTTLTSLHFYE</sequence>
<feature type="non-terminal residue" evidence="1">
    <location>
        <position position="1"/>
    </location>
</feature>
<dbReference type="AlphaFoldDB" id="A0A9N9P7E5"/>
<name>A0A9N9P7E5_9GLOM</name>
<dbReference type="Gene3D" id="3.80.10.10">
    <property type="entry name" value="Ribonuclease Inhibitor"/>
    <property type="match status" value="1"/>
</dbReference>
<feature type="non-terminal residue" evidence="1">
    <location>
        <position position="50"/>
    </location>
</feature>
<comment type="caution">
    <text evidence="1">The sequence shown here is derived from an EMBL/GenBank/DDBJ whole genome shotgun (WGS) entry which is preliminary data.</text>
</comment>
<gene>
    <name evidence="1" type="ORF">DERYTH_LOCUS25469</name>
</gene>